<evidence type="ECO:0000256" key="3">
    <source>
        <dbReference type="ARBA" id="ARBA00023163"/>
    </source>
</evidence>
<dbReference type="GO" id="GO:0003677">
    <property type="term" value="F:DNA binding"/>
    <property type="evidence" value="ECO:0007669"/>
    <property type="project" value="UniProtKB-KW"/>
</dbReference>
<evidence type="ECO:0000256" key="2">
    <source>
        <dbReference type="ARBA" id="ARBA00023125"/>
    </source>
</evidence>
<name>A0A4P7W7M9_9BACT</name>
<dbReference type="PANTHER" id="PTHR33204:SF39">
    <property type="entry name" value="TRANSCRIPTIONAL REGULATORY PROTEIN"/>
    <property type="match status" value="1"/>
</dbReference>
<evidence type="ECO:0000313" key="6">
    <source>
        <dbReference type="Proteomes" id="UP000297149"/>
    </source>
</evidence>
<feature type="domain" description="HTH hxlR-type" evidence="4">
    <location>
        <begin position="16"/>
        <end position="115"/>
    </location>
</feature>
<dbReference type="InterPro" id="IPR036390">
    <property type="entry name" value="WH_DNA-bd_sf"/>
</dbReference>
<dbReference type="PANTHER" id="PTHR33204">
    <property type="entry name" value="TRANSCRIPTIONAL REGULATOR, MARR FAMILY"/>
    <property type="match status" value="1"/>
</dbReference>
<dbReference type="PROSITE" id="PS51118">
    <property type="entry name" value="HTH_HXLR"/>
    <property type="match status" value="1"/>
</dbReference>
<evidence type="ECO:0000256" key="1">
    <source>
        <dbReference type="ARBA" id="ARBA00023015"/>
    </source>
</evidence>
<dbReference type="SUPFAM" id="SSF46785">
    <property type="entry name" value="Winged helix' DNA-binding domain"/>
    <property type="match status" value="1"/>
</dbReference>
<keyword evidence="6" id="KW-1185">Reference proteome</keyword>
<dbReference type="Proteomes" id="UP000297149">
    <property type="component" value="Chromosome"/>
</dbReference>
<protein>
    <submittedName>
        <fullName evidence="5">Transcriptional regulator</fullName>
    </submittedName>
</protein>
<dbReference type="KEGG" id="ddb:E7747_15035"/>
<dbReference type="RefSeq" id="WP_136416813.1">
    <property type="nucleotide sequence ID" value="NZ_CP039396.1"/>
</dbReference>
<evidence type="ECO:0000259" key="4">
    <source>
        <dbReference type="PROSITE" id="PS51118"/>
    </source>
</evidence>
<evidence type="ECO:0000313" key="5">
    <source>
        <dbReference type="EMBL" id="QCD43455.1"/>
    </source>
</evidence>
<proteinExistence type="predicted"/>
<dbReference type="EMBL" id="CP039396">
    <property type="protein sequence ID" value="QCD43455.1"/>
    <property type="molecule type" value="Genomic_DNA"/>
</dbReference>
<organism evidence="5 6">
    <name type="scientific">Duncaniella dubosii</name>
    <dbReference type="NCBI Taxonomy" id="2518971"/>
    <lineage>
        <taxon>Bacteria</taxon>
        <taxon>Pseudomonadati</taxon>
        <taxon>Bacteroidota</taxon>
        <taxon>Bacteroidia</taxon>
        <taxon>Bacteroidales</taxon>
        <taxon>Muribaculaceae</taxon>
        <taxon>Duncaniella</taxon>
    </lineage>
</organism>
<sequence>MEDVKKSEKYSCVATCPMRNVIAHFANKWSMLLLVILDEFGVMRFNELSRAIPDISPKVLSGHLKTLEAIGLVRRVLYAEVPPRVEYDLTGLGMTLIPILDELSEWGREHLEDVSGNLAKKVVD</sequence>
<dbReference type="Gene3D" id="1.10.10.10">
    <property type="entry name" value="Winged helix-like DNA-binding domain superfamily/Winged helix DNA-binding domain"/>
    <property type="match status" value="1"/>
</dbReference>
<accession>A0A4P7W7M9</accession>
<dbReference type="InterPro" id="IPR002577">
    <property type="entry name" value="HTH_HxlR"/>
</dbReference>
<keyword evidence="1" id="KW-0805">Transcription regulation</keyword>
<dbReference type="AlphaFoldDB" id="A0A4P7W7M9"/>
<keyword evidence="2" id="KW-0238">DNA-binding</keyword>
<dbReference type="Pfam" id="PF01638">
    <property type="entry name" value="HxlR"/>
    <property type="match status" value="1"/>
</dbReference>
<reference evidence="6" key="1">
    <citation type="submission" date="2019-02" db="EMBL/GenBank/DDBJ databases">
        <title>Isolation and identification of novel species under the genus Muribaculum.</title>
        <authorList>
            <person name="Miyake S."/>
            <person name="Ding Y."/>
            <person name="Low A."/>
            <person name="Soh M."/>
            <person name="Seedorf H."/>
        </authorList>
    </citation>
    <scope>NUCLEOTIDE SEQUENCE [LARGE SCALE GENOMIC DNA]</scope>
    <source>
        <strain evidence="6">H5</strain>
    </source>
</reference>
<keyword evidence="3" id="KW-0804">Transcription</keyword>
<gene>
    <name evidence="5" type="ORF">E7747_15035</name>
</gene>
<dbReference type="InterPro" id="IPR036388">
    <property type="entry name" value="WH-like_DNA-bd_sf"/>
</dbReference>